<name>A0A9D4PVG4_RHISA</name>
<comment type="caution">
    <text evidence="1">The sequence shown here is derived from an EMBL/GenBank/DDBJ whole genome shotgun (WGS) entry which is preliminary data.</text>
</comment>
<reference evidence="1" key="2">
    <citation type="submission" date="2021-09" db="EMBL/GenBank/DDBJ databases">
        <authorList>
            <person name="Jia N."/>
            <person name="Wang J."/>
            <person name="Shi W."/>
            <person name="Du L."/>
            <person name="Sun Y."/>
            <person name="Zhan W."/>
            <person name="Jiang J."/>
            <person name="Wang Q."/>
            <person name="Zhang B."/>
            <person name="Ji P."/>
            <person name="Sakyi L.B."/>
            <person name="Cui X."/>
            <person name="Yuan T."/>
            <person name="Jiang B."/>
            <person name="Yang W."/>
            <person name="Lam T.T.-Y."/>
            <person name="Chang Q."/>
            <person name="Ding S."/>
            <person name="Wang X."/>
            <person name="Zhu J."/>
            <person name="Ruan X."/>
            <person name="Zhao L."/>
            <person name="Wei J."/>
            <person name="Que T."/>
            <person name="Du C."/>
            <person name="Cheng J."/>
            <person name="Dai P."/>
            <person name="Han X."/>
            <person name="Huang E."/>
            <person name="Gao Y."/>
            <person name="Liu J."/>
            <person name="Shao H."/>
            <person name="Ye R."/>
            <person name="Li L."/>
            <person name="Wei W."/>
            <person name="Wang X."/>
            <person name="Wang C."/>
            <person name="Huo Q."/>
            <person name="Li W."/>
            <person name="Guo W."/>
            <person name="Chen H."/>
            <person name="Chen S."/>
            <person name="Zhou L."/>
            <person name="Zhou L."/>
            <person name="Ni X."/>
            <person name="Tian J."/>
            <person name="Zhou Y."/>
            <person name="Sheng Y."/>
            <person name="Liu T."/>
            <person name="Pan Y."/>
            <person name="Xia L."/>
            <person name="Li J."/>
            <person name="Zhao F."/>
            <person name="Cao W."/>
        </authorList>
    </citation>
    <scope>NUCLEOTIDE SEQUENCE</scope>
    <source>
        <strain evidence="1">Rsan-2018</strain>
        <tissue evidence="1">Larvae</tissue>
    </source>
</reference>
<keyword evidence="2" id="KW-1185">Reference proteome</keyword>
<dbReference type="Proteomes" id="UP000821837">
    <property type="component" value="Unassembled WGS sequence"/>
</dbReference>
<dbReference type="VEuPathDB" id="VectorBase:RSAN_028617"/>
<reference evidence="1" key="1">
    <citation type="journal article" date="2020" name="Cell">
        <title>Large-Scale Comparative Analyses of Tick Genomes Elucidate Their Genetic Diversity and Vector Capacities.</title>
        <authorList>
            <consortium name="Tick Genome and Microbiome Consortium (TIGMIC)"/>
            <person name="Jia N."/>
            <person name="Wang J."/>
            <person name="Shi W."/>
            <person name="Du L."/>
            <person name="Sun Y."/>
            <person name="Zhan W."/>
            <person name="Jiang J.F."/>
            <person name="Wang Q."/>
            <person name="Zhang B."/>
            <person name="Ji P."/>
            <person name="Bell-Sakyi L."/>
            <person name="Cui X.M."/>
            <person name="Yuan T.T."/>
            <person name="Jiang B.G."/>
            <person name="Yang W.F."/>
            <person name="Lam T.T."/>
            <person name="Chang Q.C."/>
            <person name="Ding S.J."/>
            <person name="Wang X.J."/>
            <person name="Zhu J.G."/>
            <person name="Ruan X.D."/>
            <person name="Zhao L."/>
            <person name="Wei J.T."/>
            <person name="Ye R.Z."/>
            <person name="Que T.C."/>
            <person name="Du C.H."/>
            <person name="Zhou Y.H."/>
            <person name="Cheng J.X."/>
            <person name="Dai P.F."/>
            <person name="Guo W.B."/>
            <person name="Han X.H."/>
            <person name="Huang E.J."/>
            <person name="Li L.F."/>
            <person name="Wei W."/>
            <person name="Gao Y.C."/>
            <person name="Liu J.Z."/>
            <person name="Shao H.Z."/>
            <person name="Wang X."/>
            <person name="Wang C.C."/>
            <person name="Yang T.C."/>
            <person name="Huo Q.B."/>
            <person name="Li W."/>
            <person name="Chen H.Y."/>
            <person name="Chen S.E."/>
            <person name="Zhou L.G."/>
            <person name="Ni X.B."/>
            <person name="Tian J.H."/>
            <person name="Sheng Y."/>
            <person name="Liu T."/>
            <person name="Pan Y.S."/>
            <person name="Xia L.Y."/>
            <person name="Li J."/>
            <person name="Zhao F."/>
            <person name="Cao W.C."/>
        </authorList>
    </citation>
    <scope>NUCLEOTIDE SEQUENCE</scope>
    <source>
        <strain evidence="1">Rsan-2018</strain>
    </source>
</reference>
<organism evidence="1 2">
    <name type="scientific">Rhipicephalus sanguineus</name>
    <name type="common">Brown dog tick</name>
    <name type="synonym">Ixodes sanguineus</name>
    <dbReference type="NCBI Taxonomy" id="34632"/>
    <lineage>
        <taxon>Eukaryota</taxon>
        <taxon>Metazoa</taxon>
        <taxon>Ecdysozoa</taxon>
        <taxon>Arthropoda</taxon>
        <taxon>Chelicerata</taxon>
        <taxon>Arachnida</taxon>
        <taxon>Acari</taxon>
        <taxon>Parasitiformes</taxon>
        <taxon>Ixodida</taxon>
        <taxon>Ixodoidea</taxon>
        <taxon>Ixodidae</taxon>
        <taxon>Rhipicephalinae</taxon>
        <taxon>Rhipicephalus</taxon>
        <taxon>Rhipicephalus</taxon>
    </lineage>
</organism>
<evidence type="ECO:0000313" key="1">
    <source>
        <dbReference type="EMBL" id="KAH7956411.1"/>
    </source>
</evidence>
<accession>A0A9D4PVG4</accession>
<proteinExistence type="predicted"/>
<dbReference type="EMBL" id="JABSTV010001250">
    <property type="protein sequence ID" value="KAH7956411.1"/>
    <property type="molecule type" value="Genomic_DNA"/>
</dbReference>
<protein>
    <submittedName>
        <fullName evidence="1">Uncharacterized protein</fullName>
    </submittedName>
</protein>
<dbReference type="AlphaFoldDB" id="A0A9D4PVG4"/>
<sequence length="155" mass="16575">MCLLLEGSPAWLLATWRVPEAEEAVMAAAKLNGLDEEKAQRGLQALLVDLKKLNLGEGTPLSVAEGILEAVRTRQRAVAAFASRFSASGLYLGLAVNDGAPGKLAGGARRSVHGLLRARDLRDEQVGSTRVAVRAARCHPRLQLHQSCDNVRCAL</sequence>
<gene>
    <name evidence="1" type="ORF">HPB52_008876</name>
</gene>
<evidence type="ECO:0000313" key="2">
    <source>
        <dbReference type="Proteomes" id="UP000821837"/>
    </source>
</evidence>